<keyword evidence="6" id="KW-1185">Reference proteome</keyword>
<organism evidence="5 6">
    <name type="scientific">Enterococcus dispar ATCC 51266</name>
    <dbReference type="NCBI Taxonomy" id="1139219"/>
    <lineage>
        <taxon>Bacteria</taxon>
        <taxon>Bacillati</taxon>
        <taxon>Bacillota</taxon>
        <taxon>Bacilli</taxon>
        <taxon>Lactobacillales</taxon>
        <taxon>Enterococcaceae</taxon>
        <taxon>Enterococcus</taxon>
    </lineage>
</organism>
<keyword evidence="3" id="KW-0804">Transcription</keyword>
<dbReference type="GO" id="GO:0003677">
    <property type="term" value="F:DNA binding"/>
    <property type="evidence" value="ECO:0007669"/>
    <property type="project" value="UniProtKB-KW"/>
</dbReference>
<evidence type="ECO:0000259" key="4">
    <source>
        <dbReference type="PROSITE" id="PS50995"/>
    </source>
</evidence>
<proteinExistence type="predicted"/>
<dbReference type="eggNOG" id="COG1846">
    <property type="taxonomic scope" value="Bacteria"/>
</dbReference>
<dbReference type="RefSeq" id="WP_016171241.1">
    <property type="nucleotide sequence ID" value="NZ_ASWK01000001.1"/>
</dbReference>
<dbReference type="PANTHER" id="PTHR42756:SF1">
    <property type="entry name" value="TRANSCRIPTIONAL REPRESSOR OF EMRAB OPERON"/>
    <property type="match status" value="1"/>
</dbReference>
<protein>
    <recommendedName>
        <fullName evidence="4">HTH marR-type domain-containing protein</fullName>
    </recommendedName>
</protein>
<dbReference type="SMART" id="SM00347">
    <property type="entry name" value="HTH_MARR"/>
    <property type="match status" value="1"/>
</dbReference>
<dbReference type="InterPro" id="IPR036390">
    <property type="entry name" value="WH_DNA-bd_sf"/>
</dbReference>
<dbReference type="PANTHER" id="PTHR42756">
    <property type="entry name" value="TRANSCRIPTIONAL REGULATOR, MARR"/>
    <property type="match status" value="1"/>
</dbReference>
<dbReference type="Proteomes" id="UP000014127">
    <property type="component" value="Unassembled WGS sequence"/>
</dbReference>
<dbReference type="PRINTS" id="PR00598">
    <property type="entry name" value="HTHMARR"/>
</dbReference>
<name>S0KUT3_9ENTE</name>
<dbReference type="HOGENOM" id="CLU_083287_14_3_9"/>
<evidence type="ECO:0000256" key="1">
    <source>
        <dbReference type="ARBA" id="ARBA00023015"/>
    </source>
</evidence>
<keyword evidence="2" id="KW-0238">DNA-binding</keyword>
<dbReference type="STRING" id="44009.RV01_GL002089"/>
<evidence type="ECO:0000256" key="2">
    <source>
        <dbReference type="ARBA" id="ARBA00023125"/>
    </source>
</evidence>
<dbReference type="PATRIC" id="fig|1139219.3.peg.5"/>
<accession>S0KUT3</accession>
<keyword evidence="1" id="KW-0805">Transcription regulation</keyword>
<dbReference type="Gene3D" id="1.10.10.10">
    <property type="entry name" value="Winged helix-like DNA-binding domain superfamily/Winged helix DNA-binding domain"/>
    <property type="match status" value="1"/>
</dbReference>
<sequence length="143" mass="17001">MKEEVLFEEFQRLNHLLCRHTKRKTTEEEFSFGQNRLLRILARQEGYSQKELAEMMHIRPASLSELLKKLSQKDYLTKKQNTVDRRVTNYFLTEAGKKYISSLQDERKHLGEDLFATLTLDEKQQLHQILNKLMTQLEGNSDE</sequence>
<dbReference type="OrthoDB" id="2186102at2"/>
<dbReference type="GO" id="GO:0003700">
    <property type="term" value="F:DNA-binding transcription factor activity"/>
    <property type="evidence" value="ECO:0007669"/>
    <property type="project" value="InterPro"/>
</dbReference>
<dbReference type="PROSITE" id="PS50995">
    <property type="entry name" value="HTH_MARR_2"/>
    <property type="match status" value="1"/>
</dbReference>
<reference evidence="5 6" key="1">
    <citation type="submission" date="2013-03" db="EMBL/GenBank/DDBJ databases">
        <title>The Genome Sequence of Enterococcus dispar ATCC_51266 (Illumina only assembly).</title>
        <authorList>
            <consortium name="The Broad Institute Genomics Platform"/>
            <consortium name="The Broad Institute Genome Sequencing Center for Infectious Disease"/>
            <person name="Earl A."/>
            <person name="Russ C."/>
            <person name="Gilmore M."/>
            <person name="Surin D."/>
            <person name="Walker B."/>
            <person name="Young S."/>
            <person name="Zeng Q."/>
            <person name="Gargeya S."/>
            <person name="Fitzgerald M."/>
            <person name="Haas B."/>
            <person name="Abouelleil A."/>
            <person name="Allen A.W."/>
            <person name="Alvarado L."/>
            <person name="Arachchi H.M."/>
            <person name="Berlin A.M."/>
            <person name="Chapman S.B."/>
            <person name="Gainer-Dewar J."/>
            <person name="Goldberg J."/>
            <person name="Griggs A."/>
            <person name="Gujja S."/>
            <person name="Hansen M."/>
            <person name="Howarth C."/>
            <person name="Imamovic A."/>
            <person name="Ireland A."/>
            <person name="Larimer J."/>
            <person name="McCowan C."/>
            <person name="Murphy C."/>
            <person name="Pearson M."/>
            <person name="Poon T.W."/>
            <person name="Priest M."/>
            <person name="Roberts A."/>
            <person name="Saif S."/>
            <person name="Shea T."/>
            <person name="Sisk P."/>
            <person name="Sykes S."/>
            <person name="Wortman J."/>
            <person name="Nusbaum C."/>
            <person name="Birren B."/>
        </authorList>
    </citation>
    <scope>NUCLEOTIDE SEQUENCE [LARGE SCALE GENOMIC DNA]</scope>
    <source>
        <strain evidence="5 6">ATCC 51266</strain>
    </source>
</reference>
<dbReference type="InterPro" id="IPR036388">
    <property type="entry name" value="WH-like_DNA-bd_sf"/>
</dbReference>
<dbReference type="Pfam" id="PF01047">
    <property type="entry name" value="MarR"/>
    <property type="match status" value="1"/>
</dbReference>
<comment type="caution">
    <text evidence="5">The sequence shown here is derived from an EMBL/GenBank/DDBJ whole genome shotgun (WGS) entry which is preliminary data.</text>
</comment>
<dbReference type="SUPFAM" id="SSF46785">
    <property type="entry name" value="Winged helix' DNA-binding domain"/>
    <property type="match status" value="1"/>
</dbReference>
<feature type="domain" description="HTH marR-type" evidence="4">
    <location>
        <begin position="3"/>
        <end position="135"/>
    </location>
</feature>
<dbReference type="AlphaFoldDB" id="S0KUT3"/>
<evidence type="ECO:0000313" key="5">
    <source>
        <dbReference type="EMBL" id="EOT43868.1"/>
    </source>
</evidence>
<dbReference type="InterPro" id="IPR000835">
    <property type="entry name" value="HTH_MarR-typ"/>
</dbReference>
<evidence type="ECO:0000313" key="6">
    <source>
        <dbReference type="Proteomes" id="UP000014127"/>
    </source>
</evidence>
<gene>
    <name evidence="5" type="ORF">OMK_00009</name>
</gene>
<evidence type="ECO:0000256" key="3">
    <source>
        <dbReference type="ARBA" id="ARBA00023163"/>
    </source>
</evidence>
<dbReference type="EMBL" id="AHYR01000001">
    <property type="protein sequence ID" value="EOT43868.1"/>
    <property type="molecule type" value="Genomic_DNA"/>
</dbReference>